<comment type="cofactor">
    <cofactor evidence="1">
        <name>Zn(2+)</name>
        <dbReference type="ChEBI" id="CHEBI:29105"/>
    </cofactor>
</comment>
<dbReference type="InterPro" id="IPR011059">
    <property type="entry name" value="Metal-dep_hydrolase_composite"/>
</dbReference>
<dbReference type="Gene3D" id="3.20.20.140">
    <property type="entry name" value="Metal-dependent hydrolases"/>
    <property type="match status" value="1"/>
</dbReference>
<dbReference type="RefSeq" id="WP_094603706.1">
    <property type="nucleotide sequence ID" value="NZ_CP155573.1"/>
</dbReference>
<gene>
    <name evidence="6" type="ORF">SPSIL_038040</name>
</gene>
<dbReference type="NCBIfam" id="TIGR02033">
    <property type="entry name" value="D-hydantoinase"/>
    <property type="match status" value="1"/>
</dbReference>
<dbReference type="InterPro" id="IPR011778">
    <property type="entry name" value="Hydantoinase/dihydroPyrase"/>
</dbReference>
<dbReference type="Pfam" id="PF01979">
    <property type="entry name" value="Amidohydro_1"/>
    <property type="match status" value="1"/>
</dbReference>
<evidence type="ECO:0000256" key="4">
    <source>
        <dbReference type="ARBA" id="ARBA00022801"/>
    </source>
</evidence>
<dbReference type="SUPFAM" id="SSF51338">
    <property type="entry name" value="Composite domain of metallo-dependent hydrolases"/>
    <property type="match status" value="2"/>
</dbReference>
<reference evidence="6" key="1">
    <citation type="submission" date="2024-05" db="EMBL/GenBank/DDBJ databases">
        <title>Isolation and characterization of Sporomusa carbonis sp. nov., a carboxydotrophic hydrogenogen in the genus of Sporomusa isolated from a charcoal burning pile.</title>
        <authorList>
            <person name="Boeer T."/>
            <person name="Rosenbaum F."/>
            <person name="Eysell L."/>
            <person name="Mueller V."/>
            <person name="Daniel R."/>
            <person name="Poehlein A."/>
        </authorList>
    </citation>
    <scope>NUCLEOTIDE SEQUENCE [LARGE SCALE GENOMIC DNA]</scope>
    <source>
        <strain evidence="6">DSM 10669</strain>
    </source>
</reference>
<evidence type="ECO:0000256" key="2">
    <source>
        <dbReference type="ARBA" id="ARBA00008829"/>
    </source>
</evidence>
<feature type="domain" description="Amidohydrolase-related" evidence="5">
    <location>
        <begin position="49"/>
        <end position="436"/>
    </location>
</feature>
<keyword evidence="3" id="KW-0479">Metal-binding</keyword>
<evidence type="ECO:0000256" key="1">
    <source>
        <dbReference type="ARBA" id="ARBA00001947"/>
    </source>
</evidence>
<protein>
    <submittedName>
        <fullName evidence="6">D-hydantoinase</fullName>
        <ecNumber evidence="6">3.5.2.-</ecNumber>
    </submittedName>
</protein>
<evidence type="ECO:0000313" key="7">
    <source>
        <dbReference type="Proteomes" id="UP000216752"/>
    </source>
</evidence>
<evidence type="ECO:0000313" key="6">
    <source>
        <dbReference type="EMBL" id="XFO67585.1"/>
    </source>
</evidence>
<dbReference type="CDD" id="cd01314">
    <property type="entry name" value="D-HYD"/>
    <property type="match status" value="1"/>
</dbReference>
<dbReference type="Proteomes" id="UP000216752">
    <property type="component" value="Chromosome"/>
</dbReference>
<keyword evidence="4 6" id="KW-0378">Hydrolase</keyword>
<name>A0ABZ3IPE9_9FIRM</name>
<keyword evidence="7" id="KW-1185">Reference proteome</keyword>
<evidence type="ECO:0000259" key="5">
    <source>
        <dbReference type="Pfam" id="PF01979"/>
    </source>
</evidence>
<proteinExistence type="inferred from homology"/>
<dbReference type="EC" id="3.5.2.-" evidence="6"/>
<dbReference type="Gene3D" id="2.30.40.10">
    <property type="entry name" value="Urease, subunit C, domain 1"/>
    <property type="match status" value="1"/>
</dbReference>
<evidence type="ECO:0000256" key="3">
    <source>
        <dbReference type="ARBA" id="ARBA00022723"/>
    </source>
</evidence>
<comment type="similarity">
    <text evidence="2">Belongs to the metallo-dependent hydrolases superfamily. Hydantoinase/dihydropyrimidinase family.</text>
</comment>
<dbReference type="PANTHER" id="PTHR11647">
    <property type="entry name" value="HYDRANTOINASE/DIHYDROPYRIMIDINASE FAMILY MEMBER"/>
    <property type="match status" value="1"/>
</dbReference>
<organism evidence="6 7">
    <name type="scientific">Sporomusa silvacetica DSM 10669</name>
    <dbReference type="NCBI Taxonomy" id="1123289"/>
    <lineage>
        <taxon>Bacteria</taxon>
        <taxon>Bacillati</taxon>
        <taxon>Bacillota</taxon>
        <taxon>Negativicutes</taxon>
        <taxon>Selenomonadales</taxon>
        <taxon>Sporomusaceae</taxon>
        <taxon>Sporomusa</taxon>
    </lineage>
</organism>
<dbReference type="GO" id="GO:0016787">
    <property type="term" value="F:hydrolase activity"/>
    <property type="evidence" value="ECO:0007669"/>
    <property type="project" value="UniProtKB-KW"/>
</dbReference>
<dbReference type="InterPro" id="IPR006680">
    <property type="entry name" value="Amidohydro-rel"/>
</dbReference>
<dbReference type="SUPFAM" id="SSF51556">
    <property type="entry name" value="Metallo-dependent hydrolases"/>
    <property type="match status" value="1"/>
</dbReference>
<dbReference type="InterPro" id="IPR050378">
    <property type="entry name" value="Metallo-dep_Hydrolases_sf"/>
</dbReference>
<accession>A0ABZ3IPE9</accession>
<dbReference type="PANTHER" id="PTHR11647:SF1">
    <property type="entry name" value="COLLAPSIN RESPONSE MEDIATOR PROTEIN"/>
    <property type="match status" value="1"/>
</dbReference>
<sequence>MGIVLRDGKIVTDTVCYQADIRIQGEIIAAVGSQVAQAGDTVLSAEGCYIFPGGIDAHTHFDLPVGAMSTADDFASGTKAAILGGTTTIIDYATQFKGETLKQGLENWHQRAGGKCYADYGFHMAITDWNDNVSREIPWLSREAGVSSVKLYMAYKNVMQVDDSALFQVLERSRECSILTCVHCENGDIVDNLIRKFRQQGKTTPAYHPLSRPPRVEQEAVNRLMVLSETADAPVLVVHLSCREALETVAKAKDRGVQVFAETCPQYLVLDDSMYQDTSFSCAKYVISPPLRGKENQEYLWNGLKAGILDTVATDHCSFNFHGQKEVGRGDFSKIPNGAPGVEHRLGLLYTYGVKAGKISLTQFVDKVATQPAKLFGIFPKKGTIAPGSDADLVIWDEQRQSTIGAATHAHKVDYSPYEGMKQQGQAIHVFLRGQHVVKNGKVCTDNPKGQYLFRKPFQNPKEKTK</sequence>
<dbReference type="EMBL" id="CP155573">
    <property type="protein sequence ID" value="XFO67585.1"/>
    <property type="molecule type" value="Genomic_DNA"/>
</dbReference>
<dbReference type="InterPro" id="IPR032466">
    <property type="entry name" value="Metal_Hydrolase"/>
</dbReference>